<evidence type="ECO:0000256" key="1">
    <source>
        <dbReference type="ARBA" id="ARBA00007074"/>
    </source>
</evidence>
<dbReference type="GO" id="GO:0005524">
    <property type="term" value="F:ATP binding"/>
    <property type="evidence" value="ECO:0007669"/>
    <property type="project" value="UniProtKB-KW"/>
</dbReference>
<dbReference type="PANTHER" id="PTHR47053">
    <property type="entry name" value="MUREIN DD-ENDOPEPTIDASE MEPH-RELATED"/>
    <property type="match status" value="1"/>
</dbReference>
<evidence type="ECO:0000259" key="6">
    <source>
        <dbReference type="PROSITE" id="PS51781"/>
    </source>
</evidence>
<keyword evidence="8" id="KW-0067">ATP-binding</keyword>
<dbReference type="EMBL" id="CP090979">
    <property type="protein sequence ID" value="UJF36615.1"/>
    <property type="molecule type" value="Genomic_DNA"/>
</dbReference>
<keyword evidence="8" id="KW-0614">Plasmid</keyword>
<evidence type="ECO:0000256" key="2">
    <source>
        <dbReference type="ARBA" id="ARBA00022670"/>
    </source>
</evidence>
<feature type="domain" description="NlpC/P60" evidence="7">
    <location>
        <begin position="96"/>
        <end position="225"/>
    </location>
</feature>
<protein>
    <submittedName>
        <fullName evidence="8">C40 family peptidase</fullName>
    </submittedName>
</protein>
<feature type="chain" id="PRO_5047350569" evidence="5">
    <location>
        <begin position="26"/>
        <end position="225"/>
    </location>
</feature>
<dbReference type="InterPro" id="IPR038765">
    <property type="entry name" value="Papain-like_cys_pep_sf"/>
</dbReference>
<feature type="domain" description="SH3b" evidence="6">
    <location>
        <begin position="26"/>
        <end position="88"/>
    </location>
</feature>
<dbReference type="Pfam" id="PF08239">
    <property type="entry name" value="SH3_3"/>
    <property type="match status" value="1"/>
</dbReference>
<evidence type="ECO:0000313" key="9">
    <source>
        <dbReference type="Proteomes" id="UP001649230"/>
    </source>
</evidence>
<reference evidence="8 9" key="1">
    <citation type="journal article" date="2024" name="Int. J. Syst. Evol. Microbiol.">
        <title>Paenibacillus hexagrammi sp. nov., a novel bacterium isolated from the gut content of Hexagrammos agrammus.</title>
        <authorList>
            <person name="Jung H.K."/>
            <person name="Kim D.G."/>
            <person name="Zin H."/>
            <person name="Park J."/>
            <person name="Jung H."/>
            <person name="Kim Y.O."/>
            <person name="Kong H.J."/>
            <person name="Kim J.W."/>
            <person name="Kim Y.S."/>
        </authorList>
    </citation>
    <scope>NUCLEOTIDE SEQUENCE [LARGE SCALE GENOMIC DNA]</scope>
    <source>
        <strain evidence="8 9">YPD9-1</strain>
    </source>
</reference>
<evidence type="ECO:0000259" key="7">
    <source>
        <dbReference type="PROSITE" id="PS51935"/>
    </source>
</evidence>
<keyword evidence="9" id="KW-1185">Reference proteome</keyword>
<organism evidence="8 9">
    <name type="scientific">Paenibacillus hexagrammi</name>
    <dbReference type="NCBI Taxonomy" id="2908839"/>
    <lineage>
        <taxon>Bacteria</taxon>
        <taxon>Bacillati</taxon>
        <taxon>Bacillota</taxon>
        <taxon>Bacilli</taxon>
        <taxon>Bacillales</taxon>
        <taxon>Paenibacillaceae</taxon>
        <taxon>Paenibacillus</taxon>
    </lineage>
</organism>
<keyword evidence="2" id="KW-0645">Protease</keyword>
<evidence type="ECO:0000256" key="3">
    <source>
        <dbReference type="ARBA" id="ARBA00022801"/>
    </source>
</evidence>
<evidence type="ECO:0000256" key="4">
    <source>
        <dbReference type="ARBA" id="ARBA00022807"/>
    </source>
</evidence>
<dbReference type="Gene3D" id="2.30.30.40">
    <property type="entry name" value="SH3 Domains"/>
    <property type="match status" value="1"/>
</dbReference>
<keyword evidence="3" id="KW-0378">Hydrolase</keyword>
<dbReference type="InterPro" id="IPR036028">
    <property type="entry name" value="SH3-like_dom_sf"/>
</dbReference>
<dbReference type="InterPro" id="IPR003646">
    <property type="entry name" value="SH3-like_bac-type"/>
</dbReference>
<evidence type="ECO:0000256" key="5">
    <source>
        <dbReference type="SAM" id="SignalP"/>
    </source>
</evidence>
<gene>
    <name evidence="8" type="ORF">L0M14_30465</name>
</gene>
<dbReference type="RefSeq" id="WP_235123165.1">
    <property type="nucleotide sequence ID" value="NZ_CP090979.1"/>
</dbReference>
<dbReference type="SUPFAM" id="SSF54001">
    <property type="entry name" value="Cysteine proteinases"/>
    <property type="match status" value="1"/>
</dbReference>
<dbReference type="Proteomes" id="UP001649230">
    <property type="component" value="Plasmid pYPD9-1"/>
</dbReference>
<comment type="similarity">
    <text evidence="1">Belongs to the peptidase C40 family.</text>
</comment>
<accession>A0ABY3STC2</accession>
<feature type="signal peptide" evidence="5">
    <location>
        <begin position="1"/>
        <end position="25"/>
    </location>
</feature>
<dbReference type="InterPro" id="IPR051202">
    <property type="entry name" value="Peptidase_C40"/>
</dbReference>
<sequence length="225" mass="24211">MKKQLTALLSAVILGASLFSGVSFAAETAHVNKTVNFRSAPNTGSTTYGYIKAGADLQVISSPNKYWYKVSYNGHEGYVSSNYVSVSGSASNVQTSAKASEIIAYGKTFLGVPYKYGAKAGSGYFDCSLFVQTVFKHFGVSLPRDSRQQSQEGYAVSKSNLKPGDLVFFSTRATVNKTGVSKIGHVGIYIGNGMMIHTYGEGGVKIGSMNTSWWTSHYITARRVL</sequence>
<keyword evidence="4" id="KW-0788">Thiol protease</keyword>
<keyword evidence="5" id="KW-0732">Signal</keyword>
<name>A0ABY3STC2_9BACL</name>
<proteinExistence type="inferred from homology"/>
<dbReference type="InterPro" id="IPR000064">
    <property type="entry name" value="NLP_P60_dom"/>
</dbReference>
<evidence type="ECO:0000313" key="8">
    <source>
        <dbReference type="EMBL" id="UJF36615.1"/>
    </source>
</evidence>
<dbReference type="SMART" id="SM00287">
    <property type="entry name" value="SH3b"/>
    <property type="match status" value="1"/>
</dbReference>
<keyword evidence="8" id="KW-0547">Nucleotide-binding</keyword>
<dbReference type="SUPFAM" id="SSF50044">
    <property type="entry name" value="SH3-domain"/>
    <property type="match status" value="1"/>
</dbReference>
<dbReference type="Gene3D" id="3.90.1720.10">
    <property type="entry name" value="endopeptidase domain like (from Nostoc punctiforme)"/>
    <property type="match status" value="1"/>
</dbReference>
<dbReference type="Pfam" id="PF00877">
    <property type="entry name" value="NLPC_P60"/>
    <property type="match status" value="1"/>
</dbReference>
<dbReference type="PROSITE" id="PS51781">
    <property type="entry name" value="SH3B"/>
    <property type="match status" value="1"/>
</dbReference>
<geneLocation type="plasmid" evidence="8 9">
    <name>pYPD9-1</name>
</geneLocation>
<dbReference type="PANTHER" id="PTHR47053:SF1">
    <property type="entry name" value="MUREIN DD-ENDOPEPTIDASE MEPH-RELATED"/>
    <property type="match status" value="1"/>
</dbReference>
<dbReference type="PROSITE" id="PS51935">
    <property type="entry name" value="NLPC_P60"/>
    <property type="match status" value="1"/>
</dbReference>